<dbReference type="InterPro" id="IPR045178">
    <property type="entry name" value="Fhl1/FHA1"/>
</dbReference>
<comment type="caution">
    <text evidence="1">The sequence shown here is derived from an EMBL/GenBank/DDBJ whole genome shotgun (WGS) entry which is preliminary data.</text>
</comment>
<dbReference type="OrthoDB" id="691130at2759"/>
<accession>A0A8X7S453</accession>
<name>A0A8X7S453_BRACI</name>
<evidence type="ECO:0000313" key="1">
    <source>
        <dbReference type="EMBL" id="KAG2299527.1"/>
    </source>
</evidence>
<evidence type="ECO:0000313" key="2">
    <source>
        <dbReference type="Proteomes" id="UP000886595"/>
    </source>
</evidence>
<dbReference type="GO" id="GO:0043565">
    <property type="term" value="F:sequence-specific DNA binding"/>
    <property type="evidence" value="ECO:0007669"/>
    <property type="project" value="TreeGrafter"/>
</dbReference>
<proteinExistence type="predicted"/>
<dbReference type="EMBL" id="JAAMPC010000008">
    <property type="protein sequence ID" value="KAG2299527.1"/>
    <property type="molecule type" value="Genomic_DNA"/>
</dbReference>
<dbReference type="AlphaFoldDB" id="A0A8X7S453"/>
<dbReference type="PANTHER" id="PTHR21712:SF39">
    <property type="entry name" value="FHA DOMAIN-CONTAINING PROTEIN"/>
    <property type="match status" value="1"/>
</dbReference>
<dbReference type="Proteomes" id="UP000886595">
    <property type="component" value="Unassembled WGS sequence"/>
</dbReference>
<dbReference type="GO" id="GO:0060962">
    <property type="term" value="P:regulation of ribosomal protein gene transcription by RNA polymerase II"/>
    <property type="evidence" value="ECO:0007669"/>
    <property type="project" value="InterPro"/>
</dbReference>
<keyword evidence="2" id="KW-1185">Reference proteome</keyword>
<organism evidence="1 2">
    <name type="scientific">Brassica carinata</name>
    <name type="common">Ethiopian mustard</name>
    <name type="synonym">Abyssinian cabbage</name>
    <dbReference type="NCBI Taxonomy" id="52824"/>
    <lineage>
        <taxon>Eukaryota</taxon>
        <taxon>Viridiplantae</taxon>
        <taxon>Streptophyta</taxon>
        <taxon>Embryophyta</taxon>
        <taxon>Tracheophyta</taxon>
        <taxon>Spermatophyta</taxon>
        <taxon>Magnoliopsida</taxon>
        <taxon>eudicotyledons</taxon>
        <taxon>Gunneridae</taxon>
        <taxon>Pentapetalae</taxon>
        <taxon>rosids</taxon>
        <taxon>malvids</taxon>
        <taxon>Brassicales</taxon>
        <taxon>Brassicaceae</taxon>
        <taxon>Brassiceae</taxon>
        <taxon>Brassica</taxon>
    </lineage>
</organism>
<sequence>MLITNNGCACGPGEYMAMEKLHSVILENYGNIWHHSRVRRYLTPENWAVLEAKGKAWYGLLMLLRKYPEHFKGQGPMFLWHESCMISDIL</sequence>
<dbReference type="GO" id="GO:0005634">
    <property type="term" value="C:nucleus"/>
    <property type="evidence" value="ECO:0007669"/>
    <property type="project" value="TreeGrafter"/>
</dbReference>
<reference evidence="1 2" key="1">
    <citation type="submission" date="2020-02" db="EMBL/GenBank/DDBJ databases">
        <authorList>
            <person name="Ma Q."/>
            <person name="Huang Y."/>
            <person name="Song X."/>
            <person name="Pei D."/>
        </authorList>
    </citation>
    <scope>NUCLEOTIDE SEQUENCE [LARGE SCALE GENOMIC DNA]</scope>
    <source>
        <strain evidence="1">Sxm20200214</strain>
        <tissue evidence="1">Leaf</tissue>
    </source>
</reference>
<gene>
    <name evidence="1" type="ORF">Bca52824_035999</name>
</gene>
<dbReference type="PANTHER" id="PTHR21712">
    <property type="entry name" value="PRE-RRNA-PROCESSING PROTEIN FHL1"/>
    <property type="match status" value="1"/>
</dbReference>
<protein>
    <submittedName>
        <fullName evidence="1">Uncharacterized protein</fullName>
    </submittedName>
</protein>